<sequence>MISLAGLSERVWTTETTTCQQDLSALSPSSPVPIPSSFADNEGGAAGLCGGVWAPASLSPPITWHTGAIRVLVECQRVSEGSLPTMTDGSGVTKEASIQFKATFGQ</sequence>
<reference evidence="1" key="1">
    <citation type="submission" date="2020-03" db="EMBL/GenBank/DDBJ databases">
        <authorList>
            <person name="Weist P."/>
        </authorList>
    </citation>
    <scope>NUCLEOTIDE SEQUENCE</scope>
</reference>
<name>A0A9N7Z807_PLEPL</name>
<dbReference type="Proteomes" id="UP001153269">
    <property type="component" value="Unassembled WGS sequence"/>
</dbReference>
<keyword evidence="2" id="KW-1185">Reference proteome</keyword>
<dbReference type="AlphaFoldDB" id="A0A9N7Z807"/>
<accession>A0A9N7Z807</accession>
<evidence type="ECO:0000313" key="1">
    <source>
        <dbReference type="EMBL" id="CAB1453197.1"/>
    </source>
</evidence>
<comment type="caution">
    <text evidence="1">The sequence shown here is derived from an EMBL/GenBank/DDBJ whole genome shotgun (WGS) entry which is preliminary data.</text>
</comment>
<organism evidence="1 2">
    <name type="scientific">Pleuronectes platessa</name>
    <name type="common">European plaice</name>
    <dbReference type="NCBI Taxonomy" id="8262"/>
    <lineage>
        <taxon>Eukaryota</taxon>
        <taxon>Metazoa</taxon>
        <taxon>Chordata</taxon>
        <taxon>Craniata</taxon>
        <taxon>Vertebrata</taxon>
        <taxon>Euteleostomi</taxon>
        <taxon>Actinopterygii</taxon>
        <taxon>Neopterygii</taxon>
        <taxon>Teleostei</taxon>
        <taxon>Neoteleostei</taxon>
        <taxon>Acanthomorphata</taxon>
        <taxon>Carangaria</taxon>
        <taxon>Pleuronectiformes</taxon>
        <taxon>Pleuronectoidei</taxon>
        <taxon>Pleuronectidae</taxon>
        <taxon>Pleuronectes</taxon>
    </lineage>
</organism>
<proteinExistence type="predicted"/>
<gene>
    <name evidence="1" type="ORF">PLEPLA_LOCUS40947</name>
</gene>
<protein>
    <submittedName>
        <fullName evidence="1">Uncharacterized protein</fullName>
    </submittedName>
</protein>
<evidence type="ECO:0000313" key="2">
    <source>
        <dbReference type="Proteomes" id="UP001153269"/>
    </source>
</evidence>
<dbReference type="EMBL" id="CADEAL010004160">
    <property type="protein sequence ID" value="CAB1453197.1"/>
    <property type="molecule type" value="Genomic_DNA"/>
</dbReference>